<evidence type="ECO:0000256" key="8">
    <source>
        <dbReference type="SAM" id="Phobius"/>
    </source>
</evidence>
<evidence type="ECO:0000256" key="7">
    <source>
        <dbReference type="ARBA" id="ARBA00023136"/>
    </source>
</evidence>
<dbReference type="Pfam" id="PF01032">
    <property type="entry name" value="FecCD"/>
    <property type="match status" value="2"/>
</dbReference>
<keyword evidence="10" id="KW-1185">Reference proteome</keyword>
<dbReference type="CDD" id="cd06550">
    <property type="entry name" value="TM_ABC_iron-siderophores_like"/>
    <property type="match status" value="2"/>
</dbReference>
<organism evidence="9 10">
    <name type="scientific">Mesorhizobium sanjuanii</name>
    <dbReference type="NCBI Taxonomy" id="2037900"/>
    <lineage>
        <taxon>Bacteria</taxon>
        <taxon>Pseudomonadati</taxon>
        <taxon>Pseudomonadota</taxon>
        <taxon>Alphaproteobacteria</taxon>
        <taxon>Hyphomicrobiales</taxon>
        <taxon>Phyllobacteriaceae</taxon>
        <taxon>Mesorhizobium</taxon>
    </lineage>
</organism>
<feature type="transmembrane region" description="Helical" evidence="8">
    <location>
        <begin position="396"/>
        <end position="417"/>
    </location>
</feature>
<dbReference type="Proteomes" id="UP000219182">
    <property type="component" value="Unassembled WGS sequence"/>
</dbReference>
<comment type="subcellular location">
    <subcellularLocation>
        <location evidence="1">Cell membrane</location>
        <topology evidence="1">Multi-pass membrane protein</topology>
    </subcellularLocation>
</comment>
<keyword evidence="4" id="KW-1003">Cell membrane</keyword>
<keyword evidence="6 8" id="KW-1133">Transmembrane helix</keyword>
<dbReference type="SUPFAM" id="SSF81345">
    <property type="entry name" value="ABC transporter involved in vitamin B12 uptake, BtuC"/>
    <property type="match status" value="2"/>
</dbReference>
<feature type="transmembrane region" description="Helical" evidence="8">
    <location>
        <begin position="611"/>
        <end position="632"/>
    </location>
</feature>
<feature type="transmembrane region" description="Helical" evidence="8">
    <location>
        <begin position="529"/>
        <end position="551"/>
    </location>
</feature>
<evidence type="ECO:0000256" key="4">
    <source>
        <dbReference type="ARBA" id="ARBA00022475"/>
    </source>
</evidence>
<feature type="transmembrane region" description="Helical" evidence="8">
    <location>
        <begin position="94"/>
        <end position="117"/>
    </location>
</feature>
<evidence type="ECO:0000313" key="9">
    <source>
        <dbReference type="EMBL" id="PDQ18627.1"/>
    </source>
</evidence>
<dbReference type="AlphaFoldDB" id="A0A2A6F9L1"/>
<evidence type="ECO:0000313" key="10">
    <source>
        <dbReference type="Proteomes" id="UP000219182"/>
    </source>
</evidence>
<feature type="transmembrane region" description="Helical" evidence="8">
    <location>
        <begin position="234"/>
        <end position="251"/>
    </location>
</feature>
<evidence type="ECO:0000256" key="3">
    <source>
        <dbReference type="ARBA" id="ARBA00022448"/>
    </source>
</evidence>
<feature type="transmembrane region" description="Helical" evidence="8">
    <location>
        <begin position="456"/>
        <end position="477"/>
    </location>
</feature>
<feature type="transmembrane region" description="Helical" evidence="8">
    <location>
        <begin position="281"/>
        <end position="303"/>
    </location>
</feature>
<comment type="similarity">
    <text evidence="2">Belongs to the binding-protein-dependent transport system permease family. FecCD subfamily.</text>
</comment>
<evidence type="ECO:0000256" key="1">
    <source>
        <dbReference type="ARBA" id="ARBA00004651"/>
    </source>
</evidence>
<dbReference type="PANTHER" id="PTHR30472">
    <property type="entry name" value="FERRIC ENTEROBACTIN TRANSPORT SYSTEM PERMEASE PROTEIN"/>
    <property type="match status" value="1"/>
</dbReference>
<name>A0A2A6F9L1_9HYPH</name>
<evidence type="ECO:0000256" key="6">
    <source>
        <dbReference type="ARBA" id="ARBA00022989"/>
    </source>
</evidence>
<feature type="transmembrane region" description="Helical" evidence="8">
    <location>
        <begin position="484"/>
        <end position="509"/>
    </location>
</feature>
<feature type="transmembrane region" description="Helical" evidence="8">
    <location>
        <begin position="353"/>
        <end position="376"/>
    </location>
</feature>
<comment type="caution">
    <text evidence="9">The sequence shown here is derived from an EMBL/GenBank/DDBJ whole genome shotgun (WGS) entry which is preliminary data.</text>
</comment>
<feature type="transmembrane region" description="Helical" evidence="8">
    <location>
        <begin position="572"/>
        <end position="599"/>
    </location>
</feature>
<dbReference type="InterPro" id="IPR037294">
    <property type="entry name" value="ABC_BtuC-like"/>
</dbReference>
<keyword evidence="5 8" id="KW-0812">Transmembrane</keyword>
<evidence type="ECO:0000256" key="5">
    <source>
        <dbReference type="ARBA" id="ARBA00022692"/>
    </source>
</evidence>
<feature type="transmembrane region" description="Helical" evidence="8">
    <location>
        <begin position="12"/>
        <end position="35"/>
    </location>
</feature>
<feature type="transmembrane region" description="Helical" evidence="8">
    <location>
        <begin position="148"/>
        <end position="172"/>
    </location>
</feature>
<dbReference type="RefSeq" id="WP_097576088.1">
    <property type="nucleotide sequence ID" value="NZ_NWQG01000174.1"/>
</dbReference>
<evidence type="ECO:0000256" key="2">
    <source>
        <dbReference type="ARBA" id="ARBA00007935"/>
    </source>
</evidence>
<sequence length="668" mass="68078">MADRAMTERAVTGHALPPVALWGLLAVVAALLFAWRVGMQWPAALTGSGIDLDRVILLYSTLPRAAVAVLAGAVLGLSGLLLQRVLRNPLAEPSTLGISAGAQLAMTAASIYAPFLMERSQGPVAFAGGIAAVLLVLSLTWRRGLEPVSVVLAGMMVALTASSVSAALILANGDYLFSLFIWGGGSLVQQDWGPAIALAVRLAIGGAAALLLLRPLTILGLDDASARSLGIARHGSRFLVIALAVWMATTVVAEVGVIGFVGLAAPALAALSGARTLRQKLLAAPLVGAILLWLTDGLVQLAAGTGGERIPTGAGTALLGGPVLLWLLPRLRMLEWPDLGAHGASPRKAGHPWLIILLLLLAMLLSAGVALILGRGPAGWSVAGGDMLADLAAWRAPRIGVAAAAGAMLAVAGVVIQRITGNPLASPEVLGVGTGAGAGLTAVLAFSVAAAPGWQFAGSVLGSLAVLIAMLAIGARAKFGAERLLLAGVAMSALCSAVITAAIAMGNAQSYVLLRWLSGSTSQATGVDAWLMVACLVLLTLPLFLAIRWLDILPLGENTARGLGLPVAKGRLMLIVLAAILTALAAMFVGPLSFVGLIAPHLARLVGFTRARAHLAGAVLVGALLMIVSDWLSRMAAFPYELPVGLFASLLGGPYLVHLLAKGVPRHG</sequence>
<dbReference type="GO" id="GO:0005886">
    <property type="term" value="C:plasma membrane"/>
    <property type="evidence" value="ECO:0007669"/>
    <property type="project" value="UniProtKB-SubCell"/>
</dbReference>
<gene>
    <name evidence="9" type="ORF">CN311_23600</name>
</gene>
<feature type="transmembrane region" description="Helical" evidence="8">
    <location>
        <begin position="644"/>
        <end position="661"/>
    </location>
</feature>
<protein>
    <submittedName>
        <fullName evidence="9">Fe(3+)-hydroxamate ABC transporter permease FhuB</fullName>
    </submittedName>
</protein>
<proteinExistence type="inferred from homology"/>
<dbReference type="GO" id="GO:0033214">
    <property type="term" value="P:siderophore-iron import into cell"/>
    <property type="evidence" value="ECO:0007669"/>
    <property type="project" value="TreeGrafter"/>
</dbReference>
<feature type="transmembrane region" description="Helical" evidence="8">
    <location>
        <begin position="192"/>
        <end position="213"/>
    </location>
</feature>
<reference evidence="9 10" key="1">
    <citation type="submission" date="2017-09" db="EMBL/GenBank/DDBJ databases">
        <title>Mesorhizobum sanjuanii sp. nov. isolated from nodules of Lotus tenuis in saline-alkaline lowlands of Flooding Pampa.</title>
        <authorList>
            <person name="Sannazzaro A.I."/>
            <person name="Torres Tejerizo G.A."/>
            <person name="Fontana F."/>
            <person name="Cumpa Velazquez L.M."/>
            <person name="Hansen L."/>
            <person name="Pistorio M."/>
            <person name="Estrella M.J."/>
        </authorList>
    </citation>
    <scope>NUCLEOTIDE SEQUENCE [LARGE SCALE GENOMIC DNA]</scope>
    <source>
        <strain evidence="9 10">BSA136</strain>
    </source>
</reference>
<keyword evidence="3" id="KW-0813">Transport</keyword>
<dbReference type="GO" id="GO:0022857">
    <property type="term" value="F:transmembrane transporter activity"/>
    <property type="evidence" value="ECO:0007669"/>
    <property type="project" value="InterPro"/>
</dbReference>
<dbReference type="Gene3D" id="1.10.3470.10">
    <property type="entry name" value="ABC transporter involved in vitamin B12 uptake, BtuC"/>
    <property type="match status" value="2"/>
</dbReference>
<dbReference type="InterPro" id="IPR000522">
    <property type="entry name" value="ABC_transptr_permease_BtuC"/>
</dbReference>
<dbReference type="EMBL" id="NWQG01000174">
    <property type="protein sequence ID" value="PDQ18627.1"/>
    <property type="molecule type" value="Genomic_DNA"/>
</dbReference>
<keyword evidence="7 8" id="KW-0472">Membrane</keyword>
<feature type="transmembrane region" description="Helical" evidence="8">
    <location>
        <begin position="55"/>
        <end position="82"/>
    </location>
</feature>
<accession>A0A2A6F9L1</accession>
<feature type="transmembrane region" description="Helical" evidence="8">
    <location>
        <begin position="429"/>
        <end position="450"/>
    </location>
</feature>
<dbReference type="NCBIfam" id="NF007866">
    <property type="entry name" value="PRK10577.1-2"/>
    <property type="match status" value="1"/>
</dbReference>
<feature type="transmembrane region" description="Helical" evidence="8">
    <location>
        <begin position="123"/>
        <end position="141"/>
    </location>
</feature>
<dbReference type="PANTHER" id="PTHR30472:SF37">
    <property type="entry name" value="FE(3+) DICITRATE TRANSPORT SYSTEM PERMEASE PROTEIN FECD-RELATED"/>
    <property type="match status" value="1"/>
</dbReference>